<dbReference type="STRING" id="1676925.ENSPKIP00000013738"/>
<reference evidence="5" key="2">
    <citation type="submission" date="2025-09" db="UniProtKB">
        <authorList>
            <consortium name="Ensembl"/>
        </authorList>
    </citation>
    <scope>IDENTIFICATION</scope>
</reference>
<dbReference type="PANTHER" id="PTHR46875:SF1">
    <property type="entry name" value="TUMOR NECROSIS FACTOR RECEPTOR SUPERFAMILY MEMBER 5"/>
    <property type="match status" value="1"/>
</dbReference>
<evidence type="ECO:0000256" key="3">
    <source>
        <dbReference type="SAM" id="SignalP"/>
    </source>
</evidence>
<dbReference type="Pfam" id="PF00020">
    <property type="entry name" value="TNFR_c6"/>
    <property type="match status" value="2"/>
</dbReference>
<keyword evidence="2" id="KW-0812">Transmembrane</keyword>
<dbReference type="KEGG" id="pki:111853602"/>
<evidence type="ECO:0000256" key="1">
    <source>
        <dbReference type="PROSITE-ProRule" id="PRU00206"/>
    </source>
</evidence>
<dbReference type="InterPro" id="IPR001368">
    <property type="entry name" value="TNFR/NGFR_Cys_rich_reg"/>
</dbReference>
<dbReference type="Proteomes" id="UP000261540">
    <property type="component" value="Unplaced"/>
</dbReference>
<keyword evidence="3" id="KW-0732">Signal</keyword>
<evidence type="ECO:0000259" key="4">
    <source>
        <dbReference type="PROSITE" id="PS50050"/>
    </source>
</evidence>
<protein>
    <submittedName>
        <fullName evidence="5">Tumor necrosis factor receptor superfamily member 3-like</fullName>
    </submittedName>
</protein>
<reference evidence="5" key="1">
    <citation type="submission" date="2025-08" db="UniProtKB">
        <authorList>
            <consortium name="Ensembl"/>
        </authorList>
    </citation>
    <scope>IDENTIFICATION</scope>
</reference>
<dbReference type="CDD" id="cd00185">
    <property type="entry name" value="TNFRSF"/>
    <property type="match status" value="1"/>
</dbReference>
<dbReference type="InterPro" id="IPR052135">
    <property type="entry name" value="TNFRSF5"/>
</dbReference>
<feature type="disulfide bond" evidence="1">
    <location>
        <begin position="66"/>
        <end position="81"/>
    </location>
</feature>
<dbReference type="GeneTree" id="ENSGT00950000183126"/>
<dbReference type="SMART" id="SM00208">
    <property type="entry name" value="TNFR"/>
    <property type="match status" value="3"/>
</dbReference>
<keyword evidence="2" id="KW-0472">Membrane</keyword>
<dbReference type="AlphaFoldDB" id="A0A3B3R5T5"/>
<feature type="signal peptide" evidence="3">
    <location>
        <begin position="1"/>
        <end position="21"/>
    </location>
</feature>
<evidence type="ECO:0000256" key="2">
    <source>
        <dbReference type="SAM" id="Phobius"/>
    </source>
</evidence>
<evidence type="ECO:0000313" key="5">
    <source>
        <dbReference type="Ensembl" id="ENSPKIP00000013738.1"/>
    </source>
</evidence>
<dbReference type="PANTHER" id="PTHR46875">
    <property type="entry name" value="TUMOR NECROSIS FACTOR RECEPTOR SUPERFAMILY MEMBER 5"/>
    <property type="match status" value="1"/>
</dbReference>
<dbReference type="PROSITE" id="PS50050">
    <property type="entry name" value="TNFR_NGFR_2"/>
    <property type="match status" value="1"/>
</dbReference>
<dbReference type="GO" id="GO:0009897">
    <property type="term" value="C:external side of plasma membrane"/>
    <property type="evidence" value="ECO:0007669"/>
    <property type="project" value="TreeGrafter"/>
</dbReference>
<keyword evidence="2" id="KW-1133">Transmembrane helix</keyword>
<dbReference type="GO" id="GO:0035631">
    <property type="term" value="C:CD40 receptor complex"/>
    <property type="evidence" value="ECO:0007669"/>
    <property type="project" value="TreeGrafter"/>
</dbReference>
<feature type="chain" id="PRO_5017358593" evidence="3">
    <location>
        <begin position="22"/>
        <end position="270"/>
    </location>
</feature>
<organism evidence="5 6">
    <name type="scientific">Paramormyrops kingsleyae</name>
    <dbReference type="NCBI Taxonomy" id="1676925"/>
    <lineage>
        <taxon>Eukaryota</taxon>
        <taxon>Metazoa</taxon>
        <taxon>Chordata</taxon>
        <taxon>Craniata</taxon>
        <taxon>Vertebrata</taxon>
        <taxon>Euteleostomi</taxon>
        <taxon>Actinopterygii</taxon>
        <taxon>Neopterygii</taxon>
        <taxon>Teleostei</taxon>
        <taxon>Osteoglossocephala</taxon>
        <taxon>Osteoglossomorpha</taxon>
        <taxon>Osteoglossiformes</taxon>
        <taxon>Mormyridae</taxon>
        <taxon>Paramormyrops</taxon>
    </lineage>
</organism>
<feature type="domain" description="TNFR-Cys" evidence="4">
    <location>
        <begin position="65"/>
        <end position="103"/>
    </location>
</feature>
<dbReference type="Ensembl" id="ENSPKIT00000038167.1">
    <property type="protein sequence ID" value="ENSPKIP00000013738.1"/>
    <property type="gene ID" value="ENSPKIG00000001061.1"/>
</dbReference>
<dbReference type="SUPFAM" id="SSF57586">
    <property type="entry name" value="TNF receptor-like"/>
    <property type="match status" value="2"/>
</dbReference>
<proteinExistence type="predicted"/>
<accession>A0A3B3R5T5</accession>
<feature type="transmembrane region" description="Helical" evidence="2">
    <location>
        <begin position="198"/>
        <end position="221"/>
    </location>
</feature>
<keyword evidence="1" id="KW-1015">Disulfide bond</keyword>
<feature type="repeat" description="TNFR-Cys" evidence="1">
    <location>
        <begin position="65"/>
        <end position="103"/>
    </location>
</feature>
<comment type="caution">
    <text evidence="1">Lacks conserved residue(s) required for the propagation of feature annotation.</text>
</comment>
<dbReference type="PROSITE" id="PS51257">
    <property type="entry name" value="PROKAR_LIPOPROTEIN"/>
    <property type="match status" value="1"/>
</dbReference>
<dbReference type="Gene3D" id="2.10.50.10">
    <property type="entry name" value="Tumor Necrosis Factor Receptor, subunit A, domain 2"/>
    <property type="match status" value="2"/>
</dbReference>
<evidence type="ECO:0000313" key="6">
    <source>
        <dbReference type="Proteomes" id="UP000261540"/>
    </source>
</evidence>
<sequence length="270" mass="29757">MNQLRCCSIYVTLKYLLFVQASLVSACQQDKYFRSRNGITCCKLCNPGEHVEMECRDGQATVCKPCTTGFYSDVADNSKTCTSCTKCEQVVAKNCTSTNDTQCTCEDGHLCANRECTKCVKSTVCPKGKELLKLGDFDYIYECKNCSTNTYSDTEGGRCQNLTVCEKLGKKETSPGNSTHNTICGPIAPLPLGNPESLAPYLSVIIVASPLLLIFLISCLWKRNIEYITPMTMNQMENMLSCPLSKEEKGDLPIQAMDNKASKQSLSVIV</sequence>
<dbReference type="OrthoDB" id="9374769at2759"/>
<name>A0A3B3R5T5_9TELE</name>
<keyword evidence="6" id="KW-1185">Reference proteome</keyword>
<dbReference type="GO" id="GO:0002768">
    <property type="term" value="P:immune response-regulating cell surface receptor signaling pathway"/>
    <property type="evidence" value="ECO:0007669"/>
    <property type="project" value="TreeGrafter"/>
</dbReference>